<dbReference type="EMBL" id="JBBPBK010000004">
    <property type="protein sequence ID" value="KAK9286634.1"/>
    <property type="molecule type" value="Genomic_DNA"/>
</dbReference>
<organism evidence="2 3">
    <name type="scientific">Liquidambar formosana</name>
    <name type="common">Formosan gum</name>
    <dbReference type="NCBI Taxonomy" id="63359"/>
    <lineage>
        <taxon>Eukaryota</taxon>
        <taxon>Viridiplantae</taxon>
        <taxon>Streptophyta</taxon>
        <taxon>Embryophyta</taxon>
        <taxon>Tracheophyta</taxon>
        <taxon>Spermatophyta</taxon>
        <taxon>Magnoliopsida</taxon>
        <taxon>eudicotyledons</taxon>
        <taxon>Gunneridae</taxon>
        <taxon>Pentapetalae</taxon>
        <taxon>Saxifragales</taxon>
        <taxon>Altingiaceae</taxon>
        <taxon>Liquidambar</taxon>
    </lineage>
</organism>
<evidence type="ECO:0000313" key="3">
    <source>
        <dbReference type="Proteomes" id="UP001415857"/>
    </source>
</evidence>
<keyword evidence="1" id="KW-0732">Signal</keyword>
<keyword evidence="3" id="KW-1185">Reference proteome</keyword>
<accession>A0AAP0RY62</accession>
<feature type="chain" id="PRO_5042832196" evidence="1">
    <location>
        <begin position="22"/>
        <end position="50"/>
    </location>
</feature>
<gene>
    <name evidence="2" type="ORF">L1049_015034</name>
</gene>
<dbReference type="Proteomes" id="UP001415857">
    <property type="component" value="Unassembled WGS sequence"/>
</dbReference>
<proteinExistence type="predicted"/>
<sequence length="50" mass="5728">MKGPPSFCLIVLLLQIGPFLATPYGYLPRNSIERRVLTSFCEWDYAMDCT</sequence>
<evidence type="ECO:0000256" key="1">
    <source>
        <dbReference type="SAM" id="SignalP"/>
    </source>
</evidence>
<evidence type="ECO:0000313" key="2">
    <source>
        <dbReference type="EMBL" id="KAK9286634.1"/>
    </source>
</evidence>
<dbReference type="AlphaFoldDB" id="A0AAP0RY62"/>
<name>A0AAP0RY62_LIQFO</name>
<protein>
    <submittedName>
        <fullName evidence="2">Uncharacterized protein</fullName>
    </submittedName>
</protein>
<reference evidence="2 3" key="1">
    <citation type="journal article" date="2024" name="Plant J.">
        <title>Genome sequences and population genomics reveal climatic adaptation and genomic divergence between two closely related sweetgum species.</title>
        <authorList>
            <person name="Xu W.Q."/>
            <person name="Ren C.Q."/>
            <person name="Zhang X.Y."/>
            <person name="Comes H.P."/>
            <person name="Liu X.H."/>
            <person name="Li Y.G."/>
            <person name="Kettle C.J."/>
            <person name="Jalonen R."/>
            <person name="Gaisberger H."/>
            <person name="Ma Y.Z."/>
            <person name="Qiu Y.X."/>
        </authorList>
    </citation>
    <scope>NUCLEOTIDE SEQUENCE [LARGE SCALE GENOMIC DNA]</scope>
    <source>
        <strain evidence="2">Hangzhou</strain>
    </source>
</reference>
<feature type="signal peptide" evidence="1">
    <location>
        <begin position="1"/>
        <end position="21"/>
    </location>
</feature>
<comment type="caution">
    <text evidence="2">The sequence shown here is derived from an EMBL/GenBank/DDBJ whole genome shotgun (WGS) entry which is preliminary data.</text>
</comment>